<dbReference type="Proteomes" id="UP000223913">
    <property type="component" value="Unassembled WGS sequence"/>
</dbReference>
<evidence type="ECO:0000256" key="4">
    <source>
        <dbReference type="ARBA" id="ARBA00022801"/>
    </source>
</evidence>
<comment type="caution">
    <text evidence="8">The sequence shown here is derived from an EMBL/GenBank/DDBJ whole genome shotgun (WGS) entry which is preliminary data.</text>
</comment>
<comment type="cofactor">
    <cofactor evidence="1">
        <name>Mn(2+)</name>
        <dbReference type="ChEBI" id="CHEBI:29035"/>
    </cofactor>
</comment>
<proteinExistence type="predicted"/>
<keyword evidence="4" id="KW-0378">Hydrolase</keyword>
<evidence type="ECO:0000256" key="2">
    <source>
        <dbReference type="ARBA" id="ARBA00001946"/>
    </source>
</evidence>
<reference evidence="8 9" key="1">
    <citation type="submission" date="2017-10" db="EMBL/GenBank/DDBJ databases">
        <title>The draft genome sequence of Lewinella nigricans NBRC 102662.</title>
        <authorList>
            <person name="Wang K."/>
        </authorList>
    </citation>
    <scope>NUCLEOTIDE SEQUENCE [LARGE SCALE GENOMIC DNA]</scope>
    <source>
        <strain evidence="8 9">NBRC 102662</strain>
    </source>
</reference>
<feature type="domain" description="Nudix hydrolase" evidence="7">
    <location>
        <begin position="39"/>
        <end position="177"/>
    </location>
</feature>
<dbReference type="PANTHER" id="PTHR12992">
    <property type="entry name" value="NUDIX HYDROLASE"/>
    <property type="match status" value="1"/>
</dbReference>
<keyword evidence="3" id="KW-0479">Metal-binding</keyword>
<evidence type="ECO:0000256" key="5">
    <source>
        <dbReference type="ARBA" id="ARBA00022842"/>
    </source>
</evidence>
<dbReference type="CDD" id="cd03426">
    <property type="entry name" value="NUDIX_CoAse_Nudt7"/>
    <property type="match status" value="1"/>
</dbReference>
<comment type="cofactor">
    <cofactor evidence="2">
        <name>Mg(2+)</name>
        <dbReference type="ChEBI" id="CHEBI:18420"/>
    </cofactor>
</comment>
<evidence type="ECO:0000256" key="6">
    <source>
        <dbReference type="ARBA" id="ARBA00023211"/>
    </source>
</evidence>
<dbReference type="OrthoDB" id="9802805at2"/>
<evidence type="ECO:0000259" key="7">
    <source>
        <dbReference type="PROSITE" id="PS51462"/>
    </source>
</evidence>
<dbReference type="InterPro" id="IPR015797">
    <property type="entry name" value="NUDIX_hydrolase-like_dom_sf"/>
</dbReference>
<name>A0A2D0N609_FLAN2</name>
<keyword evidence="6" id="KW-0464">Manganese</keyword>
<organism evidence="8 9">
    <name type="scientific">Flavilitoribacter nigricans (strain ATCC 23147 / DSM 23189 / NBRC 102662 / NCIMB 1420 / SS-2)</name>
    <name type="common">Lewinella nigricans</name>
    <dbReference type="NCBI Taxonomy" id="1122177"/>
    <lineage>
        <taxon>Bacteria</taxon>
        <taxon>Pseudomonadati</taxon>
        <taxon>Bacteroidota</taxon>
        <taxon>Saprospiria</taxon>
        <taxon>Saprospirales</taxon>
        <taxon>Lewinellaceae</taxon>
        <taxon>Flavilitoribacter</taxon>
    </lineage>
</organism>
<dbReference type="EMBL" id="PDUD01000028">
    <property type="protein sequence ID" value="PHN03962.1"/>
    <property type="molecule type" value="Genomic_DNA"/>
</dbReference>
<evidence type="ECO:0000256" key="1">
    <source>
        <dbReference type="ARBA" id="ARBA00001936"/>
    </source>
</evidence>
<dbReference type="GO" id="GO:0046872">
    <property type="term" value="F:metal ion binding"/>
    <property type="evidence" value="ECO:0007669"/>
    <property type="project" value="UniProtKB-KW"/>
</dbReference>
<keyword evidence="9" id="KW-1185">Reference proteome</keyword>
<dbReference type="InterPro" id="IPR000086">
    <property type="entry name" value="NUDIX_hydrolase_dom"/>
</dbReference>
<sequence length="206" mass="23447">MLELIEKVSHQLKKPLPGQEAQYRMATAFRYNRMPAPAGAVKASVLALFYPKGDQWHIVLIERASRYVQDRHRGQISFPGGRFEPSDPSLEYTALREAEEEIGIDAGKVEVLGQLTELYIPVSNFLVYPYVAYTDEYPTFTPQPSEVANILEVPFDHFLSDQNVRTMDMTVRENIRLKDVPYFDISGKVLWGATAMMMSELLALVE</sequence>
<evidence type="ECO:0000313" key="8">
    <source>
        <dbReference type="EMBL" id="PHN03962.1"/>
    </source>
</evidence>
<dbReference type="Gene3D" id="3.90.79.10">
    <property type="entry name" value="Nucleoside Triphosphate Pyrophosphohydrolase"/>
    <property type="match status" value="1"/>
</dbReference>
<dbReference type="RefSeq" id="WP_099152675.1">
    <property type="nucleotide sequence ID" value="NZ_PDUD01000028.1"/>
</dbReference>
<protein>
    <submittedName>
        <fullName evidence="8">Coenzyme A pyrophosphatase</fullName>
    </submittedName>
</protein>
<gene>
    <name evidence="8" type="ORF">CRP01_24125</name>
</gene>
<dbReference type="PROSITE" id="PS51462">
    <property type="entry name" value="NUDIX"/>
    <property type="match status" value="1"/>
</dbReference>
<dbReference type="Pfam" id="PF00293">
    <property type="entry name" value="NUDIX"/>
    <property type="match status" value="1"/>
</dbReference>
<accession>A0A2D0N609</accession>
<evidence type="ECO:0000256" key="3">
    <source>
        <dbReference type="ARBA" id="ARBA00022723"/>
    </source>
</evidence>
<keyword evidence="5" id="KW-0460">Magnesium</keyword>
<dbReference type="GO" id="GO:0010945">
    <property type="term" value="F:coenzyme A diphosphatase activity"/>
    <property type="evidence" value="ECO:0007669"/>
    <property type="project" value="InterPro"/>
</dbReference>
<dbReference type="AlphaFoldDB" id="A0A2D0N609"/>
<evidence type="ECO:0000313" key="9">
    <source>
        <dbReference type="Proteomes" id="UP000223913"/>
    </source>
</evidence>
<dbReference type="SUPFAM" id="SSF55811">
    <property type="entry name" value="Nudix"/>
    <property type="match status" value="1"/>
</dbReference>
<dbReference type="PANTHER" id="PTHR12992:SF11">
    <property type="entry name" value="MITOCHONDRIAL COENZYME A DIPHOSPHATASE NUDT8"/>
    <property type="match status" value="1"/>
</dbReference>
<dbReference type="InterPro" id="IPR045121">
    <property type="entry name" value="CoAse"/>
</dbReference>